<feature type="transmembrane region" description="Helical" evidence="5">
    <location>
        <begin position="103"/>
        <end position="124"/>
    </location>
</feature>
<feature type="compositionally biased region" description="Gly residues" evidence="4">
    <location>
        <begin position="1"/>
        <end position="15"/>
    </location>
</feature>
<evidence type="ECO:0000313" key="9">
    <source>
        <dbReference type="Proteomes" id="UP000306196"/>
    </source>
</evidence>
<evidence type="ECO:0000259" key="6">
    <source>
        <dbReference type="Pfam" id="PF04773"/>
    </source>
</evidence>
<evidence type="ECO:0000256" key="2">
    <source>
        <dbReference type="ARBA" id="ARBA00022525"/>
    </source>
</evidence>
<dbReference type="GO" id="GO:0016989">
    <property type="term" value="F:sigma factor antagonist activity"/>
    <property type="evidence" value="ECO:0007669"/>
    <property type="project" value="TreeGrafter"/>
</dbReference>
<dbReference type="Pfam" id="PF24517">
    <property type="entry name" value="CBM96"/>
    <property type="match status" value="1"/>
</dbReference>
<keyword evidence="2" id="KW-0964">Secreted</keyword>
<name>A0A5R8KHV2_9BACT</name>
<dbReference type="PANTHER" id="PTHR30273">
    <property type="entry name" value="PERIPLASMIC SIGNAL SENSOR AND SIGMA FACTOR ACTIVATOR FECR-RELATED"/>
    <property type="match status" value="1"/>
</dbReference>
<feature type="region of interest" description="Disordered" evidence="4">
    <location>
        <begin position="263"/>
        <end position="285"/>
    </location>
</feature>
<keyword evidence="5" id="KW-0812">Transmembrane</keyword>
<evidence type="ECO:0000313" key="8">
    <source>
        <dbReference type="EMBL" id="TLD71189.1"/>
    </source>
</evidence>
<organism evidence="8 9">
    <name type="scientific">Phragmitibacter flavus</name>
    <dbReference type="NCBI Taxonomy" id="2576071"/>
    <lineage>
        <taxon>Bacteria</taxon>
        <taxon>Pseudomonadati</taxon>
        <taxon>Verrucomicrobiota</taxon>
        <taxon>Verrucomicrobiia</taxon>
        <taxon>Verrucomicrobiales</taxon>
        <taxon>Verrucomicrobiaceae</taxon>
        <taxon>Phragmitibacter</taxon>
    </lineage>
</organism>
<feature type="domain" description="Carbohydrate-binding module family 96" evidence="7">
    <location>
        <begin position="313"/>
        <end position="415"/>
    </location>
</feature>
<dbReference type="RefSeq" id="WP_138086037.1">
    <property type="nucleotide sequence ID" value="NZ_VAUV01000006.1"/>
</dbReference>
<protein>
    <submittedName>
        <fullName evidence="8">DNRLRE domain-containing protein</fullName>
    </submittedName>
</protein>
<dbReference type="Pfam" id="PF04773">
    <property type="entry name" value="FecR"/>
    <property type="match status" value="1"/>
</dbReference>
<evidence type="ECO:0000256" key="1">
    <source>
        <dbReference type="ARBA" id="ARBA00004613"/>
    </source>
</evidence>
<dbReference type="InterPro" id="IPR055372">
    <property type="entry name" value="CBM96"/>
</dbReference>
<feature type="domain" description="FecR protein" evidence="6">
    <location>
        <begin position="178"/>
        <end position="251"/>
    </location>
</feature>
<dbReference type="GO" id="GO:0005576">
    <property type="term" value="C:extracellular region"/>
    <property type="evidence" value="ECO:0007669"/>
    <property type="project" value="UniProtKB-SubCell"/>
</dbReference>
<dbReference type="InterPro" id="IPR006860">
    <property type="entry name" value="FecR"/>
</dbReference>
<dbReference type="Gene3D" id="2.60.120.1440">
    <property type="match status" value="1"/>
</dbReference>
<feature type="region of interest" description="Disordered" evidence="4">
    <location>
        <begin position="1"/>
        <end position="20"/>
    </location>
</feature>
<evidence type="ECO:0000259" key="7">
    <source>
        <dbReference type="Pfam" id="PF24517"/>
    </source>
</evidence>
<keyword evidence="5" id="KW-0472">Membrane</keyword>
<comment type="subcellular location">
    <subcellularLocation>
        <location evidence="1">Secreted</location>
    </subcellularLocation>
</comment>
<evidence type="ECO:0000256" key="3">
    <source>
        <dbReference type="ARBA" id="ARBA00022729"/>
    </source>
</evidence>
<sequence>MRGASGGGGEEGGFGMSDDRLDVSKSADAWRLLELCERAADGKLTEEERVFLEETLKGNEGARRLFAKSLHQRAELRYDQSWAKEKGSELPSVEESAQPGERWRWVAVVLVGLVAMGAGGFWLANGMEKSKGLKVATLSRTINSKWGGSTLPTVEGSRMGVGRLEILEGMAVIGFDSGAEVVMEAPATLEVVDGRRCRLERGTLVVEVPEKALGFTVETPQATVVDFGTKFGVSAGEDGKYLVKVLEGSVEVTPKNGDAVRRLKGGQSMDTGLRRSQLNPQPDEQESYRWQPNLILDAGDGWQVISTAYGRGKDSYIQSQTNNRNFGRDPFFRVKHSGIVPNLDRKGYVGFDLDRFDKEMIEDAELVLTIEPSDLGFATLVPDSTFSVYGVTAEAEDEWEEGELTWQKAPAHDANQKALNQPDMLRVVKLGEFKVAQGGVGTRLLRNQALVDFLKADTNGLVTFIICRETAEVDRDGLVHAFATKESRNNTPPLLRVKLKG</sequence>
<reference evidence="8 9" key="1">
    <citation type="submission" date="2019-05" db="EMBL/GenBank/DDBJ databases">
        <title>Verrucobacter flavum gen. nov., sp. nov. a new member of the family Verrucomicrobiaceae.</title>
        <authorList>
            <person name="Szuroczki S."/>
            <person name="Abbaszade G."/>
            <person name="Szabo A."/>
            <person name="Felfoldi T."/>
            <person name="Schumann P."/>
            <person name="Boka K."/>
            <person name="Keki Z."/>
            <person name="Toumi M."/>
            <person name="Toth E."/>
        </authorList>
    </citation>
    <scope>NUCLEOTIDE SEQUENCE [LARGE SCALE GENOMIC DNA]</scope>
    <source>
        <strain evidence="8 9">MG-N-17</strain>
    </source>
</reference>
<keyword evidence="3" id="KW-0732">Signal</keyword>
<dbReference type="NCBIfam" id="NF033679">
    <property type="entry name" value="DNRLRE_dom"/>
    <property type="match status" value="1"/>
</dbReference>
<dbReference type="InterPro" id="IPR012373">
    <property type="entry name" value="Ferrdict_sens_TM"/>
</dbReference>
<feature type="compositionally biased region" description="Polar residues" evidence="4">
    <location>
        <begin position="268"/>
        <end position="282"/>
    </location>
</feature>
<dbReference type="EMBL" id="VAUV01000006">
    <property type="protein sequence ID" value="TLD71189.1"/>
    <property type="molecule type" value="Genomic_DNA"/>
</dbReference>
<accession>A0A5R8KHV2</accession>
<dbReference type="PANTHER" id="PTHR30273:SF2">
    <property type="entry name" value="PROTEIN FECR"/>
    <property type="match status" value="1"/>
</dbReference>
<keyword evidence="5" id="KW-1133">Transmembrane helix</keyword>
<dbReference type="Proteomes" id="UP000306196">
    <property type="component" value="Unassembled WGS sequence"/>
</dbReference>
<evidence type="ECO:0000256" key="5">
    <source>
        <dbReference type="SAM" id="Phobius"/>
    </source>
</evidence>
<keyword evidence="9" id="KW-1185">Reference proteome</keyword>
<gene>
    <name evidence="8" type="ORF">FEM03_09805</name>
</gene>
<comment type="caution">
    <text evidence="8">The sequence shown here is derived from an EMBL/GenBank/DDBJ whole genome shotgun (WGS) entry which is preliminary data.</text>
</comment>
<dbReference type="OrthoDB" id="177215at2"/>
<dbReference type="AlphaFoldDB" id="A0A5R8KHV2"/>
<evidence type="ECO:0000256" key="4">
    <source>
        <dbReference type="SAM" id="MobiDB-lite"/>
    </source>
</evidence>
<proteinExistence type="predicted"/>